<dbReference type="SMART" id="SM00850">
    <property type="entry name" value="LytTR"/>
    <property type="match status" value="1"/>
</dbReference>
<dbReference type="InterPro" id="IPR046947">
    <property type="entry name" value="LytR-like"/>
</dbReference>
<dbReference type="Proteomes" id="UP000240621">
    <property type="component" value="Unassembled WGS sequence"/>
</dbReference>
<dbReference type="OrthoDB" id="1490554at2"/>
<dbReference type="SMART" id="SM00448">
    <property type="entry name" value="REC"/>
    <property type="match status" value="1"/>
</dbReference>
<proteinExistence type="predicted"/>
<dbReference type="InterPro" id="IPR007492">
    <property type="entry name" value="LytTR_DNA-bd_dom"/>
</dbReference>
<gene>
    <name evidence="5" type="ORF">CLV93_10521</name>
    <name evidence="4" type="ORF">JCM18694_17920</name>
</gene>
<dbReference type="Pfam" id="PF04397">
    <property type="entry name" value="LytTR"/>
    <property type="match status" value="1"/>
</dbReference>
<dbReference type="PANTHER" id="PTHR37299">
    <property type="entry name" value="TRANSCRIPTIONAL REGULATOR-RELATED"/>
    <property type="match status" value="1"/>
</dbReference>
<dbReference type="Proteomes" id="UP000396862">
    <property type="component" value="Unassembled WGS sequence"/>
</dbReference>
<dbReference type="PROSITE" id="PS50110">
    <property type="entry name" value="RESPONSE_REGULATORY"/>
    <property type="match status" value="1"/>
</dbReference>
<dbReference type="SUPFAM" id="SSF52172">
    <property type="entry name" value="CheY-like"/>
    <property type="match status" value="1"/>
</dbReference>
<evidence type="ECO:0000313" key="5">
    <source>
        <dbReference type="EMBL" id="PSK82629.1"/>
    </source>
</evidence>
<keyword evidence="5" id="KW-0238">DNA-binding</keyword>
<dbReference type="PROSITE" id="PS50930">
    <property type="entry name" value="HTH_LYTTR"/>
    <property type="match status" value="1"/>
</dbReference>
<evidence type="ECO:0000259" key="3">
    <source>
        <dbReference type="PROSITE" id="PS50930"/>
    </source>
</evidence>
<organism evidence="5 6">
    <name type="scientific">Prolixibacter denitrificans</name>
    <dbReference type="NCBI Taxonomy" id="1541063"/>
    <lineage>
        <taxon>Bacteria</taxon>
        <taxon>Pseudomonadati</taxon>
        <taxon>Bacteroidota</taxon>
        <taxon>Bacteroidia</taxon>
        <taxon>Marinilabiliales</taxon>
        <taxon>Prolixibacteraceae</taxon>
        <taxon>Prolixibacter</taxon>
    </lineage>
</organism>
<feature type="modified residue" description="4-aspartylphosphate" evidence="1">
    <location>
        <position position="55"/>
    </location>
</feature>
<evidence type="ECO:0000313" key="7">
    <source>
        <dbReference type="Proteomes" id="UP000396862"/>
    </source>
</evidence>
<keyword evidence="7" id="KW-1185">Reference proteome</keyword>
<accession>A0A2P8CCH9</accession>
<dbReference type="FunFam" id="3.40.50.2300:FF:000361">
    <property type="entry name" value="Two-component system response regulator"/>
    <property type="match status" value="1"/>
</dbReference>
<dbReference type="InterPro" id="IPR001789">
    <property type="entry name" value="Sig_transdc_resp-reg_receiver"/>
</dbReference>
<dbReference type="EMBL" id="PYGC01000005">
    <property type="protein sequence ID" value="PSK82629.1"/>
    <property type="molecule type" value="Genomic_DNA"/>
</dbReference>
<feature type="domain" description="HTH LytTR-type" evidence="3">
    <location>
        <begin position="143"/>
        <end position="251"/>
    </location>
</feature>
<dbReference type="EMBL" id="BLAU01000001">
    <property type="protein sequence ID" value="GET21546.1"/>
    <property type="molecule type" value="Genomic_DNA"/>
</dbReference>
<dbReference type="GO" id="GO:0003677">
    <property type="term" value="F:DNA binding"/>
    <property type="evidence" value="ECO:0007669"/>
    <property type="project" value="UniProtKB-KW"/>
</dbReference>
<name>A0A2P8CCH9_9BACT</name>
<evidence type="ECO:0000259" key="2">
    <source>
        <dbReference type="PROSITE" id="PS50110"/>
    </source>
</evidence>
<evidence type="ECO:0000313" key="6">
    <source>
        <dbReference type="Proteomes" id="UP000240621"/>
    </source>
</evidence>
<dbReference type="InterPro" id="IPR011006">
    <property type="entry name" value="CheY-like_superfamily"/>
</dbReference>
<dbReference type="Pfam" id="PF00072">
    <property type="entry name" value="Response_reg"/>
    <property type="match status" value="1"/>
</dbReference>
<dbReference type="PANTHER" id="PTHR37299:SF1">
    <property type="entry name" value="STAGE 0 SPORULATION PROTEIN A HOMOLOG"/>
    <property type="match status" value="1"/>
</dbReference>
<feature type="domain" description="Response regulatory" evidence="2">
    <location>
        <begin position="2"/>
        <end position="115"/>
    </location>
</feature>
<reference evidence="4 7" key="2">
    <citation type="submission" date="2019-10" db="EMBL/GenBank/DDBJ databases">
        <title>Prolixibacter strains distinguished by the presence of nitrate reductase genes were adept at nitrate-dependent anaerobic corrosion of metallic iron and carbon steel.</title>
        <authorList>
            <person name="Iino T."/>
            <person name="Shono N."/>
            <person name="Ito K."/>
            <person name="Nakamura R."/>
            <person name="Sueoka K."/>
            <person name="Harayama S."/>
            <person name="Ohkuma M."/>
        </authorList>
    </citation>
    <scope>NUCLEOTIDE SEQUENCE [LARGE SCALE GENOMIC DNA]</scope>
    <source>
        <strain evidence="4 7">MIC1-1</strain>
    </source>
</reference>
<dbReference type="RefSeq" id="WP_106542241.1">
    <property type="nucleotide sequence ID" value="NZ_BLAU01000001.1"/>
</dbReference>
<comment type="caution">
    <text evidence="5">The sequence shown here is derived from an EMBL/GenBank/DDBJ whole genome shotgun (WGS) entry which is preliminary data.</text>
</comment>
<dbReference type="Gene3D" id="3.40.50.2300">
    <property type="match status" value="1"/>
</dbReference>
<sequence length="251" mass="29079">MKVLLVEDEKPAAQKMARLLKQTAPDADLVATTETVEDTVNWLQENGEPDLILMDIHLDDGLCFEIFDTVKVTAPVIFTTAYDEYAVRAFKVNSIDYLLKPVGEEDLRKALDKYRAIHEKYHYGQAGYRHLLQEFSAAYKSRFLLKIGSRYKSVSVNQIKYIFSSEGNVFLQNTDGQAFALEFSLDHVQKLLDPADFFRINRNCLIHIDAVEEMVAYSSSRLQLHVKEEKPQEMFVVSRDRVPEFKRWMDR</sequence>
<protein>
    <submittedName>
        <fullName evidence="5">DNA-binding LytR/AlgR family response regulator</fullName>
    </submittedName>
    <submittedName>
        <fullName evidence="4">DNA-binding response regulator</fullName>
    </submittedName>
</protein>
<dbReference type="GO" id="GO:0000156">
    <property type="term" value="F:phosphorelay response regulator activity"/>
    <property type="evidence" value="ECO:0007669"/>
    <property type="project" value="InterPro"/>
</dbReference>
<reference evidence="5 6" key="1">
    <citation type="submission" date="2018-03" db="EMBL/GenBank/DDBJ databases">
        <title>Genomic Encyclopedia of Archaeal and Bacterial Type Strains, Phase II (KMG-II): from individual species to whole genera.</title>
        <authorList>
            <person name="Goeker M."/>
        </authorList>
    </citation>
    <scope>NUCLEOTIDE SEQUENCE [LARGE SCALE GENOMIC DNA]</scope>
    <source>
        <strain evidence="5 6">DSM 27267</strain>
    </source>
</reference>
<keyword evidence="1" id="KW-0597">Phosphoprotein</keyword>
<evidence type="ECO:0000256" key="1">
    <source>
        <dbReference type="PROSITE-ProRule" id="PRU00169"/>
    </source>
</evidence>
<dbReference type="AlphaFoldDB" id="A0A2P8CCH9"/>
<dbReference type="Gene3D" id="2.40.50.1020">
    <property type="entry name" value="LytTr DNA-binding domain"/>
    <property type="match status" value="1"/>
</dbReference>
<evidence type="ECO:0000313" key="4">
    <source>
        <dbReference type="EMBL" id="GET21546.1"/>
    </source>
</evidence>